<comment type="subcellular location">
    <subcellularLocation>
        <location evidence="5">Cytoplasm</location>
    </subcellularLocation>
</comment>
<dbReference type="GO" id="GO:0005840">
    <property type="term" value="C:ribosome"/>
    <property type="evidence" value="ECO:0007669"/>
    <property type="project" value="InterPro"/>
</dbReference>
<dbReference type="KEGG" id="dov:DSCO28_25520"/>
<sequence>MDDFILIGRVTGAHGIRGGVKIHSYAESMALFAPGEDLRLTMPDGAVRTLTIQWAHPHGRGIRLGLERVTDRDQAESLAGASLFVPRTRLPDLDDDTYYWFELVGLSVYDTDGRLLGRLDEVIPTPANDVYVVKGEIAGQSNEMLIPAIGSVVRSIDLERQTMLVDLPEGL</sequence>
<evidence type="ECO:0000256" key="4">
    <source>
        <dbReference type="ARBA" id="ARBA00023186"/>
    </source>
</evidence>
<dbReference type="SUPFAM" id="SSF50346">
    <property type="entry name" value="PRC-barrel domain"/>
    <property type="match status" value="1"/>
</dbReference>
<comment type="domain">
    <text evidence="5">The PRC barrel domain binds ribosomal protein uS19.</text>
</comment>
<evidence type="ECO:0000259" key="6">
    <source>
        <dbReference type="Pfam" id="PF01782"/>
    </source>
</evidence>
<dbReference type="AlphaFoldDB" id="A0A5K7ZLM1"/>
<evidence type="ECO:0000256" key="2">
    <source>
        <dbReference type="ARBA" id="ARBA00022517"/>
    </source>
</evidence>
<protein>
    <recommendedName>
        <fullName evidence="5">Ribosome maturation factor RimM</fullName>
    </recommendedName>
</protein>
<dbReference type="InterPro" id="IPR036976">
    <property type="entry name" value="RimM_N_sf"/>
</dbReference>
<evidence type="ECO:0000256" key="1">
    <source>
        <dbReference type="ARBA" id="ARBA00022490"/>
    </source>
</evidence>
<dbReference type="GO" id="GO:0042274">
    <property type="term" value="P:ribosomal small subunit biogenesis"/>
    <property type="evidence" value="ECO:0007669"/>
    <property type="project" value="UniProtKB-UniRule"/>
</dbReference>
<dbReference type="Proteomes" id="UP000425960">
    <property type="component" value="Chromosome"/>
</dbReference>
<comment type="subunit">
    <text evidence="5">Binds ribosomal protein uS19.</text>
</comment>
<keyword evidence="2 5" id="KW-0690">Ribosome biogenesis</keyword>
<dbReference type="Gene3D" id="2.30.30.240">
    <property type="entry name" value="PRC-barrel domain"/>
    <property type="match status" value="1"/>
</dbReference>
<accession>A0A5K7ZLM1</accession>
<gene>
    <name evidence="5 8" type="primary">rimM</name>
    <name evidence="8" type="ORF">DSCO28_25520</name>
</gene>
<evidence type="ECO:0000259" key="7">
    <source>
        <dbReference type="Pfam" id="PF24986"/>
    </source>
</evidence>
<dbReference type="EMBL" id="AP021876">
    <property type="protein sequence ID" value="BBO81986.1"/>
    <property type="molecule type" value="Genomic_DNA"/>
</dbReference>
<reference evidence="8 9" key="1">
    <citation type="submission" date="2019-11" db="EMBL/GenBank/DDBJ databases">
        <title>Comparative genomics of hydrocarbon-degrading Desulfosarcina strains.</title>
        <authorList>
            <person name="Watanabe M."/>
            <person name="Kojima H."/>
            <person name="Fukui M."/>
        </authorList>
    </citation>
    <scope>NUCLEOTIDE SEQUENCE [LARGE SCALE GENOMIC DNA]</scope>
    <source>
        <strain evidence="8 9">28bB2T</strain>
    </source>
</reference>
<dbReference type="InterPro" id="IPR011033">
    <property type="entry name" value="PRC_barrel-like_sf"/>
</dbReference>
<comment type="function">
    <text evidence="5">An accessory protein needed during the final step in the assembly of 30S ribosomal subunit, possibly for assembly of the head region. Essential for efficient processing of 16S rRNA. May be needed both before and after RbfA during the maturation of 16S rRNA. It has affinity for free ribosomal 30S subunits but not for 70S ribosomes.</text>
</comment>
<proteinExistence type="inferred from homology"/>
<dbReference type="InterPro" id="IPR056792">
    <property type="entry name" value="PRC_RimM"/>
</dbReference>
<dbReference type="Pfam" id="PF01782">
    <property type="entry name" value="RimM"/>
    <property type="match status" value="1"/>
</dbReference>
<dbReference type="Pfam" id="PF24986">
    <property type="entry name" value="PRC_RimM"/>
    <property type="match status" value="1"/>
</dbReference>
<organism evidence="8 9">
    <name type="scientific">Desulfosarcina ovata subsp. sediminis</name>
    <dbReference type="NCBI Taxonomy" id="885957"/>
    <lineage>
        <taxon>Bacteria</taxon>
        <taxon>Pseudomonadati</taxon>
        <taxon>Thermodesulfobacteriota</taxon>
        <taxon>Desulfobacteria</taxon>
        <taxon>Desulfobacterales</taxon>
        <taxon>Desulfosarcinaceae</taxon>
        <taxon>Desulfosarcina</taxon>
    </lineage>
</organism>
<dbReference type="PANTHER" id="PTHR33692:SF1">
    <property type="entry name" value="RIBOSOME MATURATION FACTOR RIMM"/>
    <property type="match status" value="1"/>
</dbReference>
<evidence type="ECO:0000313" key="8">
    <source>
        <dbReference type="EMBL" id="BBO81986.1"/>
    </source>
</evidence>
<dbReference type="NCBIfam" id="TIGR02273">
    <property type="entry name" value="16S_RimM"/>
    <property type="match status" value="1"/>
</dbReference>
<keyword evidence="3 5" id="KW-0698">rRNA processing</keyword>
<dbReference type="InterPro" id="IPR002676">
    <property type="entry name" value="RimM_N"/>
</dbReference>
<dbReference type="SUPFAM" id="SSF50447">
    <property type="entry name" value="Translation proteins"/>
    <property type="match status" value="1"/>
</dbReference>
<dbReference type="InterPro" id="IPR009000">
    <property type="entry name" value="Transl_B-barrel_sf"/>
</dbReference>
<evidence type="ECO:0000256" key="5">
    <source>
        <dbReference type="HAMAP-Rule" id="MF_00014"/>
    </source>
</evidence>
<feature type="domain" description="RimM N-terminal" evidence="6">
    <location>
        <begin position="7"/>
        <end position="88"/>
    </location>
</feature>
<feature type="domain" description="Ribosome maturation factor RimM PRC barrel" evidence="7">
    <location>
        <begin position="100"/>
        <end position="171"/>
    </location>
</feature>
<dbReference type="GO" id="GO:0043022">
    <property type="term" value="F:ribosome binding"/>
    <property type="evidence" value="ECO:0007669"/>
    <property type="project" value="InterPro"/>
</dbReference>
<evidence type="ECO:0000256" key="3">
    <source>
        <dbReference type="ARBA" id="ARBA00022552"/>
    </source>
</evidence>
<evidence type="ECO:0000313" key="9">
    <source>
        <dbReference type="Proteomes" id="UP000425960"/>
    </source>
</evidence>
<name>A0A5K7ZLM1_9BACT</name>
<dbReference type="InterPro" id="IPR011961">
    <property type="entry name" value="RimM"/>
</dbReference>
<dbReference type="GO" id="GO:0005737">
    <property type="term" value="C:cytoplasm"/>
    <property type="evidence" value="ECO:0007669"/>
    <property type="project" value="UniProtKB-SubCell"/>
</dbReference>
<comment type="similarity">
    <text evidence="5">Belongs to the RimM family.</text>
</comment>
<dbReference type="Gene3D" id="2.40.30.60">
    <property type="entry name" value="RimM"/>
    <property type="match status" value="1"/>
</dbReference>
<keyword evidence="1 5" id="KW-0963">Cytoplasm</keyword>
<dbReference type="PANTHER" id="PTHR33692">
    <property type="entry name" value="RIBOSOME MATURATION FACTOR RIMM"/>
    <property type="match status" value="1"/>
</dbReference>
<keyword evidence="4 5" id="KW-0143">Chaperone</keyword>
<dbReference type="GO" id="GO:0006364">
    <property type="term" value="P:rRNA processing"/>
    <property type="evidence" value="ECO:0007669"/>
    <property type="project" value="UniProtKB-UniRule"/>
</dbReference>
<dbReference type="HAMAP" id="MF_00014">
    <property type="entry name" value="Ribosome_mat_RimM"/>
    <property type="match status" value="1"/>
</dbReference>